<proteinExistence type="predicted"/>
<name>A0A183HDJ2_9BILA</name>
<dbReference type="STRING" id="387005.A0A183HDJ2"/>
<accession>A0A183HDJ2</accession>
<evidence type="ECO:0000313" key="3">
    <source>
        <dbReference type="Proteomes" id="UP000267606"/>
    </source>
</evidence>
<dbReference type="Gene3D" id="2.30.29.30">
    <property type="entry name" value="Pleckstrin-homology domain (PH domain)/Phosphotyrosine-binding domain (PTB)"/>
    <property type="match status" value="1"/>
</dbReference>
<dbReference type="WBParaSite" id="OFLC_0000555301-mRNA-1">
    <property type="protein sequence ID" value="OFLC_0000555301-mRNA-1"/>
    <property type="gene ID" value="OFLC_0000555301"/>
</dbReference>
<reference evidence="2 3" key="2">
    <citation type="submission" date="2018-11" db="EMBL/GenBank/DDBJ databases">
        <authorList>
            <consortium name="Pathogen Informatics"/>
        </authorList>
    </citation>
    <scope>NUCLEOTIDE SEQUENCE [LARGE SCALE GENOMIC DNA]</scope>
</reference>
<dbReference type="AlphaFoldDB" id="A0A183HDJ2"/>
<dbReference type="InterPro" id="IPR011993">
    <property type="entry name" value="PH-like_dom_sf"/>
</dbReference>
<organism evidence="4">
    <name type="scientific">Onchocerca flexuosa</name>
    <dbReference type="NCBI Taxonomy" id="387005"/>
    <lineage>
        <taxon>Eukaryota</taxon>
        <taxon>Metazoa</taxon>
        <taxon>Ecdysozoa</taxon>
        <taxon>Nematoda</taxon>
        <taxon>Chromadorea</taxon>
        <taxon>Rhabditida</taxon>
        <taxon>Spirurina</taxon>
        <taxon>Spiruromorpha</taxon>
        <taxon>Filarioidea</taxon>
        <taxon>Onchocercidae</taxon>
        <taxon>Onchocerca</taxon>
    </lineage>
</organism>
<reference evidence="4" key="1">
    <citation type="submission" date="2016-06" db="UniProtKB">
        <authorList>
            <consortium name="WormBaseParasite"/>
        </authorList>
    </citation>
    <scope>IDENTIFICATION</scope>
</reference>
<protein>
    <submittedName>
        <fullName evidence="2 4">Uncharacterized protein</fullName>
    </submittedName>
</protein>
<keyword evidence="3" id="KW-1185">Reference proteome</keyword>
<evidence type="ECO:0000313" key="4">
    <source>
        <dbReference type="WBParaSite" id="OFLC_0000555301-mRNA-1"/>
    </source>
</evidence>
<feature type="region of interest" description="Disordered" evidence="1">
    <location>
        <begin position="1"/>
        <end position="24"/>
    </location>
</feature>
<evidence type="ECO:0000313" key="2">
    <source>
        <dbReference type="EMBL" id="VDO43519.1"/>
    </source>
</evidence>
<sequence length="113" mass="13000">MWPQSWDGSRKVSGWGLGSSSWEKMERRRISNSMEEEAGVLKSGYVTAAFSPVKTKKVYFAVLGHRALELHESEKKSQRKNRQPRHLIDLSTCFNINRHILVHSLMKLTSNNT</sequence>
<dbReference type="Proteomes" id="UP000267606">
    <property type="component" value="Unassembled WGS sequence"/>
</dbReference>
<dbReference type="SUPFAM" id="SSF50729">
    <property type="entry name" value="PH domain-like"/>
    <property type="match status" value="1"/>
</dbReference>
<evidence type="ECO:0000256" key="1">
    <source>
        <dbReference type="SAM" id="MobiDB-lite"/>
    </source>
</evidence>
<dbReference type="EMBL" id="UZAJ01004835">
    <property type="protein sequence ID" value="VDO43519.1"/>
    <property type="molecule type" value="Genomic_DNA"/>
</dbReference>
<gene>
    <name evidence="2" type="ORF">OFLC_LOCUS5554</name>
</gene>